<dbReference type="Proteomes" id="UP001314170">
    <property type="component" value="Unassembled WGS sequence"/>
</dbReference>
<keyword evidence="2" id="KW-1185">Reference proteome</keyword>
<gene>
    <name evidence="1" type="ORF">DCAF_LOCUS26232</name>
</gene>
<proteinExistence type="predicted"/>
<protein>
    <submittedName>
        <fullName evidence="1">Uncharacterized protein</fullName>
    </submittedName>
</protein>
<dbReference type="EMBL" id="CAWUPB010001197">
    <property type="protein sequence ID" value="CAK7355968.1"/>
    <property type="molecule type" value="Genomic_DNA"/>
</dbReference>
<evidence type="ECO:0000313" key="2">
    <source>
        <dbReference type="Proteomes" id="UP001314170"/>
    </source>
</evidence>
<dbReference type="AlphaFoldDB" id="A0AAV1ST27"/>
<comment type="caution">
    <text evidence="1">The sequence shown here is derived from an EMBL/GenBank/DDBJ whole genome shotgun (WGS) entry which is preliminary data.</text>
</comment>
<accession>A0AAV1ST27</accession>
<name>A0AAV1ST27_9ROSI</name>
<organism evidence="1 2">
    <name type="scientific">Dovyalis caffra</name>
    <dbReference type="NCBI Taxonomy" id="77055"/>
    <lineage>
        <taxon>Eukaryota</taxon>
        <taxon>Viridiplantae</taxon>
        <taxon>Streptophyta</taxon>
        <taxon>Embryophyta</taxon>
        <taxon>Tracheophyta</taxon>
        <taxon>Spermatophyta</taxon>
        <taxon>Magnoliopsida</taxon>
        <taxon>eudicotyledons</taxon>
        <taxon>Gunneridae</taxon>
        <taxon>Pentapetalae</taxon>
        <taxon>rosids</taxon>
        <taxon>fabids</taxon>
        <taxon>Malpighiales</taxon>
        <taxon>Salicaceae</taxon>
        <taxon>Flacourtieae</taxon>
        <taxon>Dovyalis</taxon>
    </lineage>
</organism>
<sequence>MKAVEVSRVIGNKWDTYLDLLQADYTEGPNSHMKLDADNQLELIDDMFNLGSLCRDGLDALGLLWRKARAVEKLRAWQGDLKLVFVTREGTWSLFETNVLRNCSINSHAWGATLLAIFFENVMLYIRINRVWLQSSPCPLGTDRGIE</sequence>
<reference evidence="1 2" key="1">
    <citation type="submission" date="2024-01" db="EMBL/GenBank/DDBJ databases">
        <authorList>
            <person name="Waweru B."/>
        </authorList>
    </citation>
    <scope>NUCLEOTIDE SEQUENCE [LARGE SCALE GENOMIC DNA]</scope>
</reference>
<evidence type="ECO:0000313" key="1">
    <source>
        <dbReference type="EMBL" id="CAK7355968.1"/>
    </source>
</evidence>